<evidence type="ECO:0000256" key="2">
    <source>
        <dbReference type="ARBA" id="ARBA00023125"/>
    </source>
</evidence>
<dbReference type="PANTHER" id="PTHR43132">
    <property type="entry name" value="ARSENICAL RESISTANCE OPERON REPRESSOR ARSR-RELATED"/>
    <property type="match status" value="1"/>
</dbReference>
<reference evidence="5 6" key="1">
    <citation type="submission" date="2024-09" db="EMBL/GenBank/DDBJ databases">
        <authorList>
            <person name="Sun Q."/>
            <person name="Mori K."/>
        </authorList>
    </citation>
    <scope>NUCLEOTIDE SEQUENCE [LARGE SCALE GENOMIC DNA]</scope>
    <source>
        <strain evidence="5 6">CCM 7957</strain>
    </source>
</reference>
<dbReference type="InterPro" id="IPR011991">
    <property type="entry name" value="ArsR-like_HTH"/>
</dbReference>
<dbReference type="SUPFAM" id="SSF46785">
    <property type="entry name" value="Winged helix' DNA-binding domain"/>
    <property type="match status" value="1"/>
</dbReference>
<dbReference type="EMBL" id="JBHLWV010000018">
    <property type="protein sequence ID" value="MFC0314855.1"/>
    <property type="molecule type" value="Genomic_DNA"/>
</dbReference>
<evidence type="ECO:0000313" key="5">
    <source>
        <dbReference type="EMBL" id="MFC0314855.1"/>
    </source>
</evidence>
<dbReference type="Gene3D" id="1.10.10.10">
    <property type="entry name" value="Winged helix-like DNA-binding domain superfamily/Winged helix DNA-binding domain"/>
    <property type="match status" value="1"/>
</dbReference>
<keyword evidence="1" id="KW-0805">Transcription regulation</keyword>
<comment type="caution">
    <text evidence="5">The sequence shown here is derived from an EMBL/GenBank/DDBJ whole genome shotgun (WGS) entry which is preliminary data.</text>
</comment>
<dbReference type="InterPro" id="IPR036388">
    <property type="entry name" value="WH-like_DNA-bd_sf"/>
</dbReference>
<feature type="domain" description="HTH arsR-type" evidence="4">
    <location>
        <begin position="5"/>
        <end position="100"/>
    </location>
</feature>
<protein>
    <submittedName>
        <fullName evidence="5">ArsR/SmtB family transcription factor</fullName>
    </submittedName>
</protein>
<dbReference type="NCBIfam" id="NF033788">
    <property type="entry name" value="HTH_metalloreg"/>
    <property type="match status" value="1"/>
</dbReference>
<dbReference type="SMART" id="SM00418">
    <property type="entry name" value="HTH_ARSR"/>
    <property type="match status" value="1"/>
</dbReference>
<evidence type="ECO:0000256" key="1">
    <source>
        <dbReference type="ARBA" id="ARBA00023015"/>
    </source>
</evidence>
<dbReference type="InterPro" id="IPR051011">
    <property type="entry name" value="Metal_resp_trans_reg"/>
</dbReference>
<evidence type="ECO:0000313" key="6">
    <source>
        <dbReference type="Proteomes" id="UP001589783"/>
    </source>
</evidence>
<name>A0ABV6H7L6_9ACTN</name>
<sequence>MQVQDVQVDPVPWADRFAVLADPTRLALLIAMHNHPGLAVLSLAELAGVSPNAASQALRTLRAQEWVHAERAGRTVRYSLNSDAIVHRILHDIIGCHHRPHVTAQR</sequence>
<dbReference type="RefSeq" id="WP_382363027.1">
    <property type="nucleotide sequence ID" value="NZ_JBHLWV010000018.1"/>
</dbReference>
<keyword evidence="3" id="KW-0804">Transcription</keyword>
<gene>
    <name evidence="5" type="ORF">ACFFJD_08330</name>
</gene>
<organism evidence="5 6">
    <name type="scientific">Gordonia phosphorivorans</name>
    <dbReference type="NCBI Taxonomy" id="1056982"/>
    <lineage>
        <taxon>Bacteria</taxon>
        <taxon>Bacillati</taxon>
        <taxon>Actinomycetota</taxon>
        <taxon>Actinomycetes</taxon>
        <taxon>Mycobacteriales</taxon>
        <taxon>Gordoniaceae</taxon>
        <taxon>Gordonia</taxon>
    </lineage>
</organism>
<accession>A0ABV6H7L6</accession>
<evidence type="ECO:0000259" key="4">
    <source>
        <dbReference type="PROSITE" id="PS50987"/>
    </source>
</evidence>
<evidence type="ECO:0000256" key="3">
    <source>
        <dbReference type="ARBA" id="ARBA00023163"/>
    </source>
</evidence>
<dbReference type="PROSITE" id="PS50987">
    <property type="entry name" value="HTH_ARSR_2"/>
    <property type="match status" value="1"/>
</dbReference>
<dbReference type="CDD" id="cd00090">
    <property type="entry name" value="HTH_ARSR"/>
    <property type="match status" value="1"/>
</dbReference>
<dbReference type="PANTHER" id="PTHR43132:SF6">
    <property type="entry name" value="HTH-TYPE TRANSCRIPTIONAL REPRESSOR CZRA"/>
    <property type="match status" value="1"/>
</dbReference>
<proteinExistence type="predicted"/>
<dbReference type="Proteomes" id="UP001589783">
    <property type="component" value="Unassembled WGS sequence"/>
</dbReference>
<keyword evidence="6" id="KW-1185">Reference proteome</keyword>
<keyword evidence="2" id="KW-0238">DNA-binding</keyword>
<dbReference type="InterPro" id="IPR001845">
    <property type="entry name" value="HTH_ArsR_DNA-bd_dom"/>
</dbReference>
<dbReference type="InterPro" id="IPR036390">
    <property type="entry name" value="WH_DNA-bd_sf"/>
</dbReference>
<dbReference type="PRINTS" id="PR00778">
    <property type="entry name" value="HTHARSR"/>
</dbReference>